<protein>
    <submittedName>
        <fullName evidence="2">Uncharacterized protein</fullName>
    </submittedName>
</protein>
<dbReference type="KEGG" id="drt:Dret_1769"/>
<evidence type="ECO:0000313" key="3">
    <source>
        <dbReference type="Proteomes" id="UP000001052"/>
    </source>
</evidence>
<dbReference type="EMBL" id="CP001734">
    <property type="protein sequence ID" value="ACV69053.1"/>
    <property type="molecule type" value="Genomic_DNA"/>
</dbReference>
<dbReference type="STRING" id="485915.Dret_1769"/>
<proteinExistence type="predicted"/>
<evidence type="ECO:0000256" key="1">
    <source>
        <dbReference type="SAM" id="MobiDB-lite"/>
    </source>
</evidence>
<organism evidence="2 3">
    <name type="scientific">Desulfohalobium retbaense (strain ATCC 49708 / DSM 5692 / JCM 16813 / HR100)</name>
    <dbReference type="NCBI Taxonomy" id="485915"/>
    <lineage>
        <taxon>Bacteria</taxon>
        <taxon>Pseudomonadati</taxon>
        <taxon>Thermodesulfobacteriota</taxon>
        <taxon>Desulfovibrionia</taxon>
        <taxon>Desulfovibrionales</taxon>
        <taxon>Desulfohalobiaceae</taxon>
        <taxon>Desulfohalobium</taxon>
    </lineage>
</organism>
<sequence length="88" mass="9972">MVNGDAGASSNSAPHAQRTQIEAEMQRLQQDARACAEKIQNFMLQEDPAQGIFYAQEIHGLRQEKLRLEVEADLLQKRLNRMAHEEAP</sequence>
<gene>
    <name evidence="2" type="ordered locus">Dret_1769</name>
</gene>
<keyword evidence="3" id="KW-1185">Reference proteome</keyword>
<reference evidence="2 3" key="2">
    <citation type="journal article" date="2010" name="Stand. Genomic Sci.">
        <title>Complete genome sequence of Desulfohalobium retbaense type strain (HR(100)).</title>
        <authorList>
            <person name="Spring S."/>
            <person name="Nolan M."/>
            <person name="Lapidus A."/>
            <person name="Glavina Del Rio T."/>
            <person name="Copeland A."/>
            <person name="Tice H."/>
            <person name="Cheng J.F."/>
            <person name="Lucas S."/>
            <person name="Land M."/>
            <person name="Chen F."/>
            <person name="Bruce D."/>
            <person name="Goodwin L."/>
            <person name="Pitluck S."/>
            <person name="Ivanova N."/>
            <person name="Mavromatis K."/>
            <person name="Mikhailova N."/>
            <person name="Pati A."/>
            <person name="Chen A."/>
            <person name="Palaniappan K."/>
            <person name="Hauser L."/>
            <person name="Chang Y.J."/>
            <person name="Jeffries C.D."/>
            <person name="Munk C."/>
            <person name="Kiss H."/>
            <person name="Chain P."/>
            <person name="Han C."/>
            <person name="Brettin T."/>
            <person name="Detter J.C."/>
            <person name="Schuler E."/>
            <person name="Goker M."/>
            <person name="Rohde M."/>
            <person name="Bristow J."/>
            <person name="Eisen J.A."/>
            <person name="Markowitz V."/>
            <person name="Hugenholtz P."/>
            <person name="Kyrpides N.C."/>
            <person name="Klenk H.P."/>
        </authorList>
    </citation>
    <scope>NUCLEOTIDE SEQUENCE [LARGE SCALE GENOMIC DNA]</scope>
    <source>
        <strain evidence="2 3">DSM 5692</strain>
    </source>
</reference>
<dbReference type="Proteomes" id="UP000001052">
    <property type="component" value="Chromosome"/>
</dbReference>
<dbReference type="AlphaFoldDB" id="C8X3Q6"/>
<reference evidence="3" key="1">
    <citation type="submission" date="2009-09" db="EMBL/GenBank/DDBJ databases">
        <title>The complete chromosome of Desulfohalobium retbaense DSM 5692.</title>
        <authorList>
            <consortium name="US DOE Joint Genome Institute (JGI-PGF)"/>
            <person name="Lucas S."/>
            <person name="Copeland A."/>
            <person name="Lapidus A."/>
            <person name="Glavina del Rio T."/>
            <person name="Dalin E."/>
            <person name="Tice H."/>
            <person name="Bruce D."/>
            <person name="Goodwin L."/>
            <person name="Pitluck S."/>
            <person name="Kyrpides N."/>
            <person name="Mavromatis K."/>
            <person name="Ivanova N."/>
            <person name="Mikhailova N."/>
            <person name="Munk A.C."/>
            <person name="Brettin T."/>
            <person name="Detter J.C."/>
            <person name="Han C."/>
            <person name="Tapia R."/>
            <person name="Larimer F."/>
            <person name="Land M."/>
            <person name="Hauser L."/>
            <person name="Markowitz V."/>
            <person name="Cheng J.-F."/>
            <person name="Hugenholtz P."/>
            <person name="Woyke T."/>
            <person name="Wu D."/>
            <person name="Spring S."/>
            <person name="Klenk H.-P."/>
            <person name="Eisen J.A."/>
        </authorList>
    </citation>
    <scope>NUCLEOTIDE SEQUENCE [LARGE SCALE GENOMIC DNA]</scope>
    <source>
        <strain evidence="3">DSM 5692</strain>
    </source>
</reference>
<name>C8X3Q6_DESRD</name>
<feature type="region of interest" description="Disordered" evidence="1">
    <location>
        <begin position="1"/>
        <end position="24"/>
    </location>
</feature>
<evidence type="ECO:0000313" key="2">
    <source>
        <dbReference type="EMBL" id="ACV69053.1"/>
    </source>
</evidence>
<accession>C8X3Q6</accession>
<dbReference type="HOGENOM" id="CLU_2464082_0_0_7"/>
<feature type="compositionally biased region" description="Polar residues" evidence="1">
    <location>
        <begin position="8"/>
        <end position="20"/>
    </location>
</feature>